<proteinExistence type="predicted"/>
<organism evidence="1 2">
    <name type="scientific">Leucogyrophana mollusca</name>
    <dbReference type="NCBI Taxonomy" id="85980"/>
    <lineage>
        <taxon>Eukaryota</taxon>
        <taxon>Fungi</taxon>
        <taxon>Dikarya</taxon>
        <taxon>Basidiomycota</taxon>
        <taxon>Agaricomycotina</taxon>
        <taxon>Agaricomycetes</taxon>
        <taxon>Agaricomycetidae</taxon>
        <taxon>Boletales</taxon>
        <taxon>Boletales incertae sedis</taxon>
        <taxon>Leucogyrophana</taxon>
    </lineage>
</organism>
<sequence length="141" mass="15487">MLEFSLSPKLDLAGLPKPLPIRPAVSQRSLAELENRLESSLDASHLPSPPLASRHLDSDYHGTHPGLEQPHARSHAHPRRLRSAEIPLHLRAPPGALHRLAHPALLSRPNLATPQTKLTHPKPPYGTPSPCRISDFQHTCS</sequence>
<comment type="caution">
    <text evidence="1">The sequence shown here is derived from an EMBL/GenBank/DDBJ whole genome shotgun (WGS) entry which is preliminary data.</text>
</comment>
<name>A0ACB8AV81_9AGAM</name>
<gene>
    <name evidence="1" type="ORF">BV22DRAFT_1135627</name>
</gene>
<reference evidence="1" key="1">
    <citation type="journal article" date="2021" name="New Phytol.">
        <title>Evolutionary innovations through gain and loss of genes in the ectomycorrhizal Boletales.</title>
        <authorList>
            <person name="Wu G."/>
            <person name="Miyauchi S."/>
            <person name="Morin E."/>
            <person name="Kuo A."/>
            <person name="Drula E."/>
            <person name="Varga T."/>
            <person name="Kohler A."/>
            <person name="Feng B."/>
            <person name="Cao Y."/>
            <person name="Lipzen A."/>
            <person name="Daum C."/>
            <person name="Hundley H."/>
            <person name="Pangilinan J."/>
            <person name="Johnson J."/>
            <person name="Barry K."/>
            <person name="LaButti K."/>
            <person name="Ng V."/>
            <person name="Ahrendt S."/>
            <person name="Min B."/>
            <person name="Choi I.G."/>
            <person name="Park H."/>
            <person name="Plett J.M."/>
            <person name="Magnuson J."/>
            <person name="Spatafora J.W."/>
            <person name="Nagy L.G."/>
            <person name="Henrissat B."/>
            <person name="Grigoriev I.V."/>
            <person name="Yang Z.L."/>
            <person name="Xu J."/>
            <person name="Martin F.M."/>
        </authorList>
    </citation>
    <scope>NUCLEOTIDE SEQUENCE</scope>
    <source>
        <strain evidence="1">KUC20120723A-06</strain>
    </source>
</reference>
<dbReference type="Proteomes" id="UP000790709">
    <property type="component" value="Unassembled WGS sequence"/>
</dbReference>
<evidence type="ECO:0000313" key="1">
    <source>
        <dbReference type="EMBL" id="KAH7917172.1"/>
    </source>
</evidence>
<dbReference type="EMBL" id="MU267213">
    <property type="protein sequence ID" value="KAH7917172.1"/>
    <property type="molecule type" value="Genomic_DNA"/>
</dbReference>
<keyword evidence="2" id="KW-1185">Reference proteome</keyword>
<evidence type="ECO:0000313" key="2">
    <source>
        <dbReference type="Proteomes" id="UP000790709"/>
    </source>
</evidence>
<accession>A0ACB8AV81</accession>
<protein>
    <submittedName>
        <fullName evidence="1">Uncharacterized protein</fullName>
    </submittedName>
</protein>